<sequence>MKKTASLLAITSLYAVQSLCSVAWAATAGRILVANRTSGTISIIDEKTDTLIKNISVAGKFARPPEPMYVNYSPKYNRILVNDRANNQIIAMNADTYEIQNTVPQGGGAFHMWTDGLGKQTWSVNDVDKTFTVINPGNLKILKTIPIPADLAAQGGKPHDILLDKKAKWAFTTIVGIEGDNDYVVQYSTKTFKELGRFATGKDPHVGILNDDSKLFVPTQMANKVYVLDPNKITKKIIKKLKVLDIPSAHGITWMPNNQFAYVTNVAGDALKGSKNHNGLWAINTKTMKIVGSSALPKLKKLAAHTHNVTVNATGTKLYLTHSGHEIGTVEGDVTVWNISSKKPVPVYAKKRIHVGLNPFGIAYIPGR</sequence>
<dbReference type="InterPro" id="IPR051200">
    <property type="entry name" value="Host-pathogen_enzymatic-act"/>
</dbReference>
<protein>
    <recommendedName>
        <fullName evidence="4">40-residue YVTN family beta-propeller repeat protein</fullName>
    </recommendedName>
</protein>
<dbReference type="SUPFAM" id="SSF51004">
    <property type="entry name" value="C-terminal (heme d1) domain of cytochrome cd1-nitrite reductase"/>
    <property type="match status" value="1"/>
</dbReference>
<dbReference type="Proteomes" id="UP000195667">
    <property type="component" value="Unassembled WGS sequence"/>
</dbReference>
<name>A0A1R4HK55_9GAMM</name>
<dbReference type="Gene3D" id="2.130.10.10">
    <property type="entry name" value="YVTN repeat-like/Quinoprotein amine dehydrogenase"/>
    <property type="match status" value="3"/>
</dbReference>
<feature type="chain" id="PRO_5010305513" description="40-residue YVTN family beta-propeller repeat protein" evidence="1">
    <location>
        <begin position="26"/>
        <end position="368"/>
    </location>
</feature>
<dbReference type="InterPro" id="IPR011048">
    <property type="entry name" value="Haem_d1_sf"/>
</dbReference>
<gene>
    <name evidence="2" type="ORF">CRENPOLYSF1_980004</name>
</gene>
<evidence type="ECO:0000256" key="1">
    <source>
        <dbReference type="SAM" id="SignalP"/>
    </source>
</evidence>
<evidence type="ECO:0000313" key="3">
    <source>
        <dbReference type="Proteomes" id="UP000195667"/>
    </source>
</evidence>
<keyword evidence="1" id="KW-0732">Signal</keyword>
<dbReference type="PANTHER" id="PTHR47197:SF3">
    <property type="entry name" value="DIHYDRO-HEME D1 DEHYDROGENASE"/>
    <property type="match status" value="1"/>
</dbReference>
<organism evidence="2 3">
    <name type="scientific">Crenothrix polyspora</name>
    <dbReference type="NCBI Taxonomy" id="360316"/>
    <lineage>
        <taxon>Bacteria</taxon>
        <taxon>Pseudomonadati</taxon>
        <taxon>Pseudomonadota</taxon>
        <taxon>Gammaproteobacteria</taxon>
        <taxon>Methylococcales</taxon>
        <taxon>Crenotrichaceae</taxon>
        <taxon>Crenothrix</taxon>
    </lineage>
</organism>
<accession>A0A1R4HK55</accession>
<dbReference type="InterPro" id="IPR015943">
    <property type="entry name" value="WD40/YVTN_repeat-like_dom_sf"/>
</dbReference>
<proteinExistence type="predicted"/>
<keyword evidence="3" id="KW-1185">Reference proteome</keyword>
<dbReference type="AlphaFoldDB" id="A0A1R4HK55"/>
<evidence type="ECO:0008006" key="4">
    <source>
        <dbReference type="Google" id="ProtNLM"/>
    </source>
</evidence>
<dbReference type="OrthoDB" id="1232203at2"/>
<dbReference type="PANTHER" id="PTHR47197">
    <property type="entry name" value="PROTEIN NIRF"/>
    <property type="match status" value="1"/>
</dbReference>
<dbReference type="EMBL" id="FUKI01000179">
    <property type="protein sequence ID" value="SJM96599.1"/>
    <property type="molecule type" value="Genomic_DNA"/>
</dbReference>
<feature type="signal peptide" evidence="1">
    <location>
        <begin position="1"/>
        <end position="25"/>
    </location>
</feature>
<reference evidence="3" key="1">
    <citation type="submission" date="2017-02" db="EMBL/GenBank/DDBJ databases">
        <authorList>
            <person name="Daims H."/>
        </authorList>
    </citation>
    <scope>NUCLEOTIDE SEQUENCE [LARGE SCALE GENOMIC DNA]</scope>
</reference>
<evidence type="ECO:0000313" key="2">
    <source>
        <dbReference type="EMBL" id="SJM96599.1"/>
    </source>
</evidence>
<dbReference type="RefSeq" id="WP_087145405.1">
    <property type="nucleotide sequence ID" value="NZ_FUKI01000179.1"/>
</dbReference>